<accession>A0A508AH10</accession>
<feature type="transmembrane region" description="Helical" evidence="1">
    <location>
        <begin position="58"/>
        <end position="76"/>
    </location>
</feature>
<comment type="caution">
    <text evidence="2">The sequence shown here is derived from an EMBL/GenBank/DDBJ whole genome shotgun (WGS) entry which is preliminary data.</text>
</comment>
<keyword evidence="1" id="KW-1133">Transmembrane helix</keyword>
<evidence type="ECO:0000256" key="1">
    <source>
        <dbReference type="SAM" id="Phobius"/>
    </source>
</evidence>
<dbReference type="AlphaFoldDB" id="A0A508AH10"/>
<organism evidence="2 3">
    <name type="scientific">Marilutibacter aestuarii</name>
    <dbReference type="NCBI Taxonomy" id="1706195"/>
    <lineage>
        <taxon>Bacteria</taxon>
        <taxon>Pseudomonadati</taxon>
        <taxon>Pseudomonadota</taxon>
        <taxon>Gammaproteobacteria</taxon>
        <taxon>Lysobacterales</taxon>
        <taxon>Lysobacteraceae</taxon>
        <taxon>Marilutibacter</taxon>
    </lineage>
</organism>
<dbReference type="OrthoDB" id="9812349at2"/>
<dbReference type="PANTHER" id="PTHR34980:SF2">
    <property type="entry name" value="INNER MEMBRANE PROTEIN YHAH-RELATED"/>
    <property type="match status" value="1"/>
</dbReference>
<keyword evidence="1" id="KW-0812">Transmembrane</keyword>
<evidence type="ECO:0000313" key="2">
    <source>
        <dbReference type="EMBL" id="TQD47734.1"/>
    </source>
</evidence>
<name>A0A508AH10_9GAMM</name>
<protein>
    <submittedName>
        <fullName evidence="2">DUF805 domain-containing protein</fullName>
    </submittedName>
</protein>
<keyword evidence="1" id="KW-0472">Membrane</keyword>
<keyword evidence="3" id="KW-1185">Reference proteome</keyword>
<dbReference type="EMBL" id="VICE01000052">
    <property type="protein sequence ID" value="TQD47734.1"/>
    <property type="molecule type" value="Genomic_DNA"/>
</dbReference>
<feature type="transmembrane region" description="Helical" evidence="1">
    <location>
        <begin position="24"/>
        <end position="46"/>
    </location>
</feature>
<gene>
    <name evidence="2" type="ORF">FKV25_05455</name>
</gene>
<dbReference type="InterPro" id="IPR008523">
    <property type="entry name" value="DUF805"/>
</dbReference>
<dbReference type="Proteomes" id="UP000318212">
    <property type="component" value="Unassembled WGS sequence"/>
</dbReference>
<evidence type="ECO:0000313" key="3">
    <source>
        <dbReference type="Proteomes" id="UP000318212"/>
    </source>
</evidence>
<dbReference type="GO" id="GO:0005886">
    <property type="term" value="C:plasma membrane"/>
    <property type="evidence" value="ECO:0007669"/>
    <property type="project" value="TreeGrafter"/>
</dbReference>
<reference evidence="2 3" key="1">
    <citation type="submission" date="2019-06" db="EMBL/GenBank/DDBJ databases">
        <title>Lysobacter alkalisoli sp. nov. isolated from saline soil.</title>
        <authorList>
            <person name="Sun J.-Q."/>
            <person name="Xu L."/>
        </authorList>
    </citation>
    <scope>NUCLEOTIDE SEQUENCE [LARGE SCALE GENOMIC DNA]</scope>
    <source>
        <strain evidence="2 3">JCM 31130</strain>
    </source>
</reference>
<feature type="transmembrane region" description="Helical" evidence="1">
    <location>
        <begin position="83"/>
        <end position="104"/>
    </location>
</feature>
<proteinExistence type="predicted"/>
<dbReference type="Pfam" id="PF05656">
    <property type="entry name" value="DUF805"/>
    <property type="match status" value="1"/>
</dbReference>
<sequence>MNWYLHALKECTEPSGHSRRKEHWMFVLFNILFAIALAFVDGLLGFTTQSGGGYPGRVYSLAVLVTGIAAGVRRLHDTGRSGCWLLIGLIPLPGAIVLIVFFVLESEAGKKGLRTNPRQLA</sequence>
<dbReference type="PANTHER" id="PTHR34980">
    <property type="entry name" value="INNER MEMBRANE PROTEIN-RELATED-RELATED"/>
    <property type="match status" value="1"/>
</dbReference>